<comment type="caution">
    <text evidence="3">The sequence shown here is derived from an EMBL/GenBank/DDBJ whole genome shotgun (WGS) entry which is preliminary data.</text>
</comment>
<evidence type="ECO:0000313" key="3">
    <source>
        <dbReference type="EMBL" id="CAH8385311.1"/>
    </source>
</evidence>
<dbReference type="PANTHER" id="PTHR45918:SF1">
    <property type="entry name" value="ALPHA-1,3_1,6-MANNOSYLTRANSFERASE ALG2"/>
    <property type="match status" value="1"/>
</dbReference>
<evidence type="ECO:0000313" key="4">
    <source>
        <dbReference type="Proteomes" id="UP001642260"/>
    </source>
</evidence>
<keyword evidence="2" id="KW-1133">Transmembrane helix</keyword>
<dbReference type="EMBL" id="CAKOAT010662931">
    <property type="protein sequence ID" value="CAH8385311.1"/>
    <property type="molecule type" value="Genomic_DNA"/>
</dbReference>
<dbReference type="Proteomes" id="UP001642260">
    <property type="component" value="Unassembled WGS sequence"/>
</dbReference>
<keyword evidence="1" id="KW-0808">Transferase</keyword>
<proteinExistence type="predicted"/>
<accession>A0ABC8LNF8</accession>
<keyword evidence="2" id="KW-0812">Transmembrane</keyword>
<sequence>MARKEAWKKMNIAIIYPDFGIERLIVDATIELASQGHKVHGFYRLHAVCAYLRCLFVALCVLLGWSSFDVVLADQIMGSPRRTWCLFFPRSWSDIWSRNLLTS</sequence>
<dbReference type="PANTHER" id="PTHR45918">
    <property type="entry name" value="ALPHA-1,3/1,6-MANNOSYLTRANSFERASE ALG2"/>
    <property type="match status" value="1"/>
</dbReference>
<evidence type="ECO:0000256" key="2">
    <source>
        <dbReference type="SAM" id="Phobius"/>
    </source>
</evidence>
<gene>
    <name evidence="3" type="ORF">ERUC_LOCUS37794</name>
</gene>
<dbReference type="InterPro" id="IPR027054">
    <property type="entry name" value="ALG2"/>
</dbReference>
<reference evidence="3 4" key="1">
    <citation type="submission" date="2022-03" db="EMBL/GenBank/DDBJ databases">
        <authorList>
            <person name="Macdonald S."/>
            <person name="Ahmed S."/>
            <person name="Newling K."/>
        </authorList>
    </citation>
    <scope>NUCLEOTIDE SEQUENCE [LARGE SCALE GENOMIC DNA]</scope>
</reference>
<name>A0ABC8LNF8_ERUVS</name>
<dbReference type="AlphaFoldDB" id="A0ABC8LNF8"/>
<keyword evidence="4" id="KW-1185">Reference proteome</keyword>
<organism evidence="3 4">
    <name type="scientific">Eruca vesicaria subsp. sativa</name>
    <name type="common">Garden rocket</name>
    <name type="synonym">Eruca sativa</name>
    <dbReference type="NCBI Taxonomy" id="29727"/>
    <lineage>
        <taxon>Eukaryota</taxon>
        <taxon>Viridiplantae</taxon>
        <taxon>Streptophyta</taxon>
        <taxon>Embryophyta</taxon>
        <taxon>Tracheophyta</taxon>
        <taxon>Spermatophyta</taxon>
        <taxon>Magnoliopsida</taxon>
        <taxon>eudicotyledons</taxon>
        <taxon>Gunneridae</taxon>
        <taxon>Pentapetalae</taxon>
        <taxon>rosids</taxon>
        <taxon>malvids</taxon>
        <taxon>Brassicales</taxon>
        <taxon>Brassicaceae</taxon>
        <taxon>Brassiceae</taxon>
        <taxon>Eruca</taxon>
    </lineage>
</organism>
<protein>
    <submittedName>
        <fullName evidence="3">Uncharacterized protein</fullName>
    </submittedName>
</protein>
<feature type="transmembrane region" description="Helical" evidence="2">
    <location>
        <begin position="48"/>
        <end position="68"/>
    </location>
</feature>
<keyword evidence="2" id="KW-0472">Membrane</keyword>
<evidence type="ECO:0000256" key="1">
    <source>
        <dbReference type="ARBA" id="ARBA00022679"/>
    </source>
</evidence>
<dbReference type="GO" id="GO:0016740">
    <property type="term" value="F:transferase activity"/>
    <property type="evidence" value="ECO:0007669"/>
    <property type="project" value="UniProtKB-KW"/>
</dbReference>